<dbReference type="Pfam" id="PF00496">
    <property type="entry name" value="SBP_bac_5"/>
    <property type="match status" value="1"/>
</dbReference>
<organism evidence="5 6">
    <name type="scientific">Acrocarpospora pleiomorpha</name>
    <dbReference type="NCBI Taxonomy" id="90975"/>
    <lineage>
        <taxon>Bacteria</taxon>
        <taxon>Bacillati</taxon>
        <taxon>Actinomycetota</taxon>
        <taxon>Actinomycetes</taxon>
        <taxon>Streptosporangiales</taxon>
        <taxon>Streptosporangiaceae</taxon>
        <taxon>Acrocarpospora</taxon>
    </lineage>
</organism>
<evidence type="ECO:0000256" key="2">
    <source>
        <dbReference type="ARBA" id="ARBA00022448"/>
    </source>
</evidence>
<protein>
    <submittedName>
        <fullName evidence="5">ABC transporter substrate-binding protein</fullName>
    </submittedName>
</protein>
<dbReference type="EMBL" id="BLAF01000007">
    <property type="protein sequence ID" value="GES18327.1"/>
    <property type="molecule type" value="Genomic_DNA"/>
</dbReference>
<dbReference type="Proteomes" id="UP000377595">
    <property type="component" value="Unassembled WGS sequence"/>
</dbReference>
<feature type="domain" description="Solute-binding protein family 5" evidence="4">
    <location>
        <begin position="101"/>
        <end position="477"/>
    </location>
</feature>
<dbReference type="InterPro" id="IPR000914">
    <property type="entry name" value="SBP_5_dom"/>
</dbReference>
<evidence type="ECO:0000313" key="5">
    <source>
        <dbReference type="EMBL" id="GES18327.1"/>
    </source>
</evidence>
<accession>A0A5M3X9B8</accession>
<name>A0A5M3X9B8_9ACTN</name>
<dbReference type="OrthoDB" id="5240629at2"/>
<dbReference type="Gene3D" id="3.10.105.10">
    <property type="entry name" value="Dipeptide-binding Protein, Domain 3"/>
    <property type="match status" value="1"/>
</dbReference>
<evidence type="ECO:0000313" key="6">
    <source>
        <dbReference type="Proteomes" id="UP000377595"/>
    </source>
</evidence>
<dbReference type="PROSITE" id="PS51318">
    <property type="entry name" value="TAT"/>
    <property type="match status" value="1"/>
</dbReference>
<comment type="similarity">
    <text evidence="1">Belongs to the bacterial solute-binding protein 5 family.</text>
</comment>
<reference evidence="5 6" key="1">
    <citation type="submission" date="2019-10" db="EMBL/GenBank/DDBJ databases">
        <title>Whole genome shotgun sequence of Acrocarpospora pleiomorpha NBRC 16267.</title>
        <authorList>
            <person name="Ichikawa N."/>
            <person name="Kimura A."/>
            <person name="Kitahashi Y."/>
            <person name="Komaki H."/>
            <person name="Oguchi A."/>
        </authorList>
    </citation>
    <scope>NUCLEOTIDE SEQUENCE [LARGE SCALE GENOMIC DNA]</scope>
    <source>
        <strain evidence="5 6">NBRC 16267</strain>
    </source>
</reference>
<dbReference type="PANTHER" id="PTHR30290:SF9">
    <property type="entry name" value="OLIGOPEPTIDE-BINDING PROTEIN APPA"/>
    <property type="match status" value="1"/>
</dbReference>
<keyword evidence="3" id="KW-0732">Signal</keyword>
<evidence type="ECO:0000259" key="4">
    <source>
        <dbReference type="Pfam" id="PF00496"/>
    </source>
</evidence>
<keyword evidence="6" id="KW-1185">Reference proteome</keyword>
<dbReference type="GO" id="GO:1904680">
    <property type="term" value="F:peptide transmembrane transporter activity"/>
    <property type="evidence" value="ECO:0007669"/>
    <property type="project" value="TreeGrafter"/>
</dbReference>
<evidence type="ECO:0000256" key="1">
    <source>
        <dbReference type="ARBA" id="ARBA00005695"/>
    </source>
</evidence>
<dbReference type="AlphaFoldDB" id="A0A5M3X9B8"/>
<proteinExistence type="inferred from homology"/>
<dbReference type="GO" id="GO:0015833">
    <property type="term" value="P:peptide transport"/>
    <property type="evidence" value="ECO:0007669"/>
    <property type="project" value="TreeGrafter"/>
</dbReference>
<sequence>MTTKFIAAPTDPLLSATPSRRGFLALAGATVSLLLVGCGTDGTSAVGTKSGGAPVKGGTLKFAWLGAPETIDPQVNSSFAGANLSNNIVDRLLFQDRDTGEFSPWLATKWEYNDDITEYTFTLREDVTFSDGTKFNATSVKNNLDQFFNGDEALGILPNGKSYLGPYKETEVVGDYVVKVRFSAPNASFLQLTAHSGTGNIGFLADKTLKSSAEDRLKPENVIGTGPFTVTEYVPKVRTVIARREDYAWAPAALGHQGPAYLDKIEFITIPEASVRVGALQSGDVPAAFDILPTDEKVLTAQGFELTARINPGFTLGWQFNLSLAPTDDINVRRAIVAATDRAGFKKTLLSESEGEAHSVLTDGVPGFADYSQGALKYDLDLARKLLDDAGWKPGADGIRAKDGVKLKLKGTGNVLVPDARVTYEATQAALKSIGVDVEIVFDPRNIPAEQLTAQYHLANINRGRNDVAVLNTQLNPDRGNGAVIPADFPDRARIVETFNALDTATGAAQAPLAKAVQDLIHEELVLVDPQFQTSQVAAAKGVRDIYLDGADRLIFLSTWVGGE</sequence>
<dbReference type="SUPFAM" id="SSF53850">
    <property type="entry name" value="Periplasmic binding protein-like II"/>
    <property type="match status" value="1"/>
</dbReference>
<dbReference type="RefSeq" id="WP_155343476.1">
    <property type="nucleotide sequence ID" value="NZ_BAAAHM010000010.1"/>
</dbReference>
<keyword evidence="2" id="KW-0813">Transport</keyword>
<dbReference type="Gene3D" id="3.40.190.10">
    <property type="entry name" value="Periplasmic binding protein-like II"/>
    <property type="match status" value="1"/>
</dbReference>
<dbReference type="PANTHER" id="PTHR30290">
    <property type="entry name" value="PERIPLASMIC BINDING COMPONENT OF ABC TRANSPORTER"/>
    <property type="match status" value="1"/>
</dbReference>
<comment type="caution">
    <text evidence="5">The sequence shown here is derived from an EMBL/GenBank/DDBJ whole genome shotgun (WGS) entry which is preliminary data.</text>
</comment>
<dbReference type="InterPro" id="IPR006311">
    <property type="entry name" value="TAT_signal"/>
</dbReference>
<evidence type="ECO:0000256" key="3">
    <source>
        <dbReference type="ARBA" id="ARBA00022729"/>
    </source>
</evidence>
<gene>
    <name evidence="5" type="ORF">Aple_012220</name>
</gene>
<dbReference type="InterPro" id="IPR039424">
    <property type="entry name" value="SBP_5"/>
</dbReference>